<dbReference type="GO" id="GO:0055085">
    <property type="term" value="P:transmembrane transport"/>
    <property type="evidence" value="ECO:0007669"/>
    <property type="project" value="InterPro"/>
</dbReference>
<dbReference type="AlphaFoldDB" id="A0A2S7WH41"/>
<accession>A0A2S7WH41</accession>
<dbReference type="EMBL" id="MSCM01000002">
    <property type="protein sequence ID" value="PQJ76919.1"/>
    <property type="molecule type" value="Genomic_DNA"/>
</dbReference>
<reference evidence="3 4" key="1">
    <citation type="submission" date="2016-12" db="EMBL/GenBank/DDBJ databases">
        <title>Trade-off between light-utilization and light-protection in marine flavobacteria.</title>
        <authorList>
            <person name="Kumagai Y."/>
            <person name="Yoshizawa S."/>
            <person name="Kogure K."/>
            <person name="Iwasaki W."/>
        </authorList>
    </citation>
    <scope>NUCLEOTIDE SEQUENCE [LARGE SCALE GENOMIC DNA]</scope>
    <source>
        <strain evidence="3 4">ATCC 43844</strain>
    </source>
</reference>
<evidence type="ECO:0000313" key="4">
    <source>
        <dbReference type="Proteomes" id="UP000239068"/>
    </source>
</evidence>
<comment type="caution">
    <text evidence="3">The sequence shown here is derived from an EMBL/GenBank/DDBJ whole genome shotgun (WGS) entry which is preliminary data.</text>
</comment>
<dbReference type="InterPro" id="IPR037682">
    <property type="entry name" value="TonB_C"/>
</dbReference>
<dbReference type="OrthoDB" id="1522859at2"/>
<dbReference type="SUPFAM" id="SSF74653">
    <property type="entry name" value="TolA/TonB C-terminal domain"/>
    <property type="match status" value="1"/>
</dbReference>
<keyword evidence="1" id="KW-0812">Transmembrane</keyword>
<feature type="domain" description="TonB C-terminal" evidence="2">
    <location>
        <begin position="191"/>
        <end position="249"/>
    </location>
</feature>
<gene>
    <name evidence="3" type="ORF">BTO16_13735</name>
</gene>
<keyword evidence="1" id="KW-1133">Transmembrane helix</keyword>
<keyword evidence="4" id="KW-1185">Reference proteome</keyword>
<dbReference type="Proteomes" id="UP000239068">
    <property type="component" value="Unassembled WGS sequence"/>
</dbReference>
<dbReference type="RefSeq" id="WP_105022238.1">
    <property type="nucleotide sequence ID" value="NZ_MSCM01000002.1"/>
</dbReference>
<feature type="transmembrane region" description="Helical" evidence="1">
    <location>
        <begin position="17"/>
        <end position="34"/>
    </location>
</feature>
<organism evidence="3 4">
    <name type="scientific">Polaribacter glomeratus</name>
    <dbReference type="NCBI Taxonomy" id="102"/>
    <lineage>
        <taxon>Bacteria</taxon>
        <taxon>Pseudomonadati</taxon>
        <taxon>Bacteroidota</taxon>
        <taxon>Flavobacteriia</taxon>
        <taxon>Flavobacteriales</taxon>
        <taxon>Flavobacteriaceae</taxon>
    </lineage>
</organism>
<name>A0A2S7WH41_9FLAO</name>
<evidence type="ECO:0000256" key="1">
    <source>
        <dbReference type="SAM" id="Phobius"/>
    </source>
</evidence>
<dbReference type="Gene3D" id="3.30.1150.10">
    <property type="match status" value="1"/>
</dbReference>
<sequence>MEIKKYPKLQLENYSKIFMQIGLVLTLYVTYIFMEHKTYEKIVTTNTVVKTSMIAEMAQDIPIVPMQKIKLTQTGAPPPPPLENFQVVKDNVRIIETIFNSTETDENEVVTNALITTGDVGNVVEVAEGEEIIEDIPFILIEDVPVYPGCKGNNKELKDCFTKKVTEFFGKRFDVNLATELGLQVGKKKLFVVFTISKTGKVINVKARGPHPVLEKEVGKIIGSLPDMIPGKQRGMPVGVSYSIPITFEVR</sequence>
<proteinExistence type="predicted"/>
<evidence type="ECO:0000313" key="3">
    <source>
        <dbReference type="EMBL" id="PQJ76919.1"/>
    </source>
</evidence>
<evidence type="ECO:0000259" key="2">
    <source>
        <dbReference type="Pfam" id="PF03544"/>
    </source>
</evidence>
<keyword evidence="1" id="KW-0472">Membrane</keyword>
<dbReference type="Pfam" id="PF03544">
    <property type="entry name" value="TonB_C"/>
    <property type="match status" value="1"/>
</dbReference>
<protein>
    <submittedName>
        <fullName evidence="3">Energy transducer TonB</fullName>
    </submittedName>
</protein>